<comment type="caution">
    <text evidence="2">The sequence shown here is derived from an EMBL/GenBank/DDBJ whole genome shotgun (WGS) entry which is preliminary data.</text>
</comment>
<reference evidence="2 3" key="1">
    <citation type="submission" date="2020-08" db="EMBL/GenBank/DDBJ databases">
        <title>Genomic Encyclopedia of Type Strains, Phase IV (KMG-IV): sequencing the most valuable type-strain genomes for metagenomic binning, comparative biology and taxonomic classification.</title>
        <authorList>
            <person name="Goeker M."/>
        </authorList>
    </citation>
    <scope>NUCLEOTIDE SEQUENCE [LARGE SCALE GENOMIC DNA]</scope>
    <source>
        <strain evidence="2 3">DSM 27057</strain>
    </source>
</reference>
<dbReference type="Gene3D" id="1.10.12.10">
    <property type="entry name" value="Lyase 2-enoyl-coa Hydratase, Chain A, domain 2"/>
    <property type="match status" value="1"/>
</dbReference>
<organism evidence="2 3">
    <name type="scientific">Novosphingobium sediminicola</name>
    <dbReference type="NCBI Taxonomy" id="563162"/>
    <lineage>
        <taxon>Bacteria</taxon>
        <taxon>Pseudomonadati</taxon>
        <taxon>Pseudomonadota</taxon>
        <taxon>Alphaproteobacteria</taxon>
        <taxon>Sphingomonadales</taxon>
        <taxon>Sphingomonadaceae</taxon>
        <taxon>Novosphingobium</taxon>
    </lineage>
</organism>
<dbReference type="InterPro" id="IPR001753">
    <property type="entry name" value="Enoyl-CoA_hydra/iso"/>
</dbReference>
<dbReference type="PANTHER" id="PTHR43459:SF1">
    <property type="entry name" value="EG:BACN32G11.4 PROTEIN"/>
    <property type="match status" value="1"/>
</dbReference>
<comment type="similarity">
    <text evidence="1">Belongs to the enoyl-CoA hydratase/isomerase family.</text>
</comment>
<proteinExistence type="inferred from homology"/>
<sequence>MTASDVLLDRHGAVAVLTLNRPAAGNTVNMALALALEQRVDEVIADDGVRCVVLTGAGKLFCGGGDIGAFADAGTDAGAFLFDLAGALHRSVLKLAAMAKPLVTLVNGPAAGAGLSLAISGDVVLCAANTHFTAAYGGVGLTPDGGMSWLLPRLVGLRRAQDMIITNRRIGTEEAAVIGLVTRVVAPDDLLREGLALAASLANGPTRAIGGARALLAASFQNDLASHLDLEAARIAVAGDGPEAREGIAAFLTRRKPDFTERTNP</sequence>
<dbReference type="EMBL" id="JACIDX010000020">
    <property type="protein sequence ID" value="MBB3957197.1"/>
    <property type="molecule type" value="Genomic_DNA"/>
</dbReference>
<accession>A0A7W6CJW5</accession>
<keyword evidence="2" id="KW-0413">Isomerase</keyword>
<dbReference type="GO" id="GO:0016853">
    <property type="term" value="F:isomerase activity"/>
    <property type="evidence" value="ECO:0007669"/>
    <property type="project" value="UniProtKB-KW"/>
</dbReference>
<dbReference type="RefSeq" id="WP_183628270.1">
    <property type="nucleotide sequence ID" value="NZ_JACIDX010000020.1"/>
</dbReference>
<dbReference type="CDD" id="cd06558">
    <property type="entry name" value="crotonase-like"/>
    <property type="match status" value="1"/>
</dbReference>
<dbReference type="PANTHER" id="PTHR43459">
    <property type="entry name" value="ENOYL-COA HYDRATASE"/>
    <property type="match status" value="1"/>
</dbReference>
<keyword evidence="3" id="KW-1185">Reference proteome</keyword>
<gene>
    <name evidence="2" type="ORF">GGR38_004171</name>
</gene>
<dbReference type="Proteomes" id="UP000548867">
    <property type="component" value="Unassembled WGS sequence"/>
</dbReference>
<protein>
    <submittedName>
        <fullName evidence="2">2-(1,2-epoxy-1,2-dihydrophenyl)acetyl-CoA isomerase</fullName>
        <ecNumber evidence="2">5.3.3.18</ecNumber>
    </submittedName>
</protein>
<name>A0A7W6CJW5_9SPHN</name>
<dbReference type="EC" id="5.3.3.18" evidence="2"/>
<dbReference type="Gene3D" id="3.90.226.10">
    <property type="entry name" value="2-enoyl-CoA Hydratase, Chain A, domain 1"/>
    <property type="match status" value="1"/>
</dbReference>
<dbReference type="SUPFAM" id="SSF52096">
    <property type="entry name" value="ClpP/crotonase"/>
    <property type="match status" value="1"/>
</dbReference>
<evidence type="ECO:0000313" key="2">
    <source>
        <dbReference type="EMBL" id="MBB3957197.1"/>
    </source>
</evidence>
<dbReference type="InterPro" id="IPR029045">
    <property type="entry name" value="ClpP/crotonase-like_dom_sf"/>
</dbReference>
<dbReference type="Pfam" id="PF00378">
    <property type="entry name" value="ECH_1"/>
    <property type="match status" value="1"/>
</dbReference>
<dbReference type="AlphaFoldDB" id="A0A7W6CJW5"/>
<dbReference type="InterPro" id="IPR014748">
    <property type="entry name" value="Enoyl-CoA_hydra_C"/>
</dbReference>
<evidence type="ECO:0000256" key="1">
    <source>
        <dbReference type="ARBA" id="ARBA00005254"/>
    </source>
</evidence>
<evidence type="ECO:0000313" key="3">
    <source>
        <dbReference type="Proteomes" id="UP000548867"/>
    </source>
</evidence>